<evidence type="ECO:0000313" key="1">
    <source>
        <dbReference type="EMBL" id="KKN23011.1"/>
    </source>
</evidence>
<proteinExistence type="predicted"/>
<accession>A0A0F9RCZ9</accession>
<comment type="caution">
    <text evidence="1">The sequence shown here is derived from an EMBL/GenBank/DDBJ whole genome shotgun (WGS) entry which is preliminary data.</text>
</comment>
<gene>
    <name evidence="1" type="ORF">LCGC14_0909330</name>
</gene>
<name>A0A0F9RCZ9_9ZZZZ</name>
<sequence length="70" mass="7842">MTNDVYCRIRTAAHGPHGDYGGATTVGGVTSTQTRAAIRAWVIRRCWSHVTIRLPRHALLRTIKDQLEPM</sequence>
<reference evidence="1" key="1">
    <citation type="journal article" date="2015" name="Nature">
        <title>Complex archaea that bridge the gap between prokaryotes and eukaryotes.</title>
        <authorList>
            <person name="Spang A."/>
            <person name="Saw J.H."/>
            <person name="Jorgensen S.L."/>
            <person name="Zaremba-Niedzwiedzka K."/>
            <person name="Martijn J."/>
            <person name="Lind A.E."/>
            <person name="van Eijk R."/>
            <person name="Schleper C."/>
            <person name="Guy L."/>
            <person name="Ettema T.J."/>
        </authorList>
    </citation>
    <scope>NUCLEOTIDE SEQUENCE</scope>
</reference>
<dbReference type="EMBL" id="LAZR01003012">
    <property type="protein sequence ID" value="KKN23011.1"/>
    <property type="molecule type" value="Genomic_DNA"/>
</dbReference>
<dbReference type="AlphaFoldDB" id="A0A0F9RCZ9"/>
<organism evidence="1">
    <name type="scientific">marine sediment metagenome</name>
    <dbReference type="NCBI Taxonomy" id="412755"/>
    <lineage>
        <taxon>unclassified sequences</taxon>
        <taxon>metagenomes</taxon>
        <taxon>ecological metagenomes</taxon>
    </lineage>
</organism>
<protein>
    <submittedName>
        <fullName evidence="1">Uncharacterized protein</fullName>
    </submittedName>
</protein>